<comment type="caution">
    <text evidence="2">The sequence shown here is derived from an EMBL/GenBank/DDBJ whole genome shotgun (WGS) entry which is preliminary data.</text>
</comment>
<dbReference type="RefSeq" id="WP_276306841.1">
    <property type="nucleotide sequence ID" value="NZ_CP119994.1"/>
</dbReference>
<proteinExistence type="predicted"/>
<feature type="region of interest" description="Disordered" evidence="1">
    <location>
        <begin position="25"/>
        <end position="44"/>
    </location>
</feature>
<name>A0ABD6AG21_9EURY</name>
<dbReference type="EMBL" id="JBHTBF010000004">
    <property type="protein sequence ID" value="MFC7319160.1"/>
    <property type="molecule type" value="Genomic_DNA"/>
</dbReference>
<protein>
    <recommendedName>
        <fullName evidence="4">MarR family transcriptional regulator</fullName>
    </recommendedName>
</protein>
<organism evidence="2 3">
    <name type="scientific">Halomarina halobia</name>
    <dbReference type="NCBI Taxonomy" id="3033386"/>
    <lineage>
        <taxon>Archaea</taxon>
        <taxon>Methanobacteriati</taxon>
        <taxon>Methanobacteriota</taxon>
        <taxon>Stenosarchaea group</taxon>
        <taxon>Halobacteria</taxon>
        <taxon>Halobacteriales</taxon>
        <taxon>Natronomonadaceae</taxon>
        <taxon>Halomarina</taxon>
    </lineage>
</organism>
<evidence type="ECO:0008006" key="4">
    <source>
        <dbReference type="Google" id="ProtNLM"/>
    </source>
</evidence>
<reference evidence="2 3" key="1">
    <citation type="journal article" date="2019" name="Int. J. Syst. Evol. Microbiol.">
        <title>The Global Catalogue of Microorganisms (GCM) 10K type strain sequencing project: providing services to taxonomists for standard genome sequencing and annotation.</title>
        <authorList>
            <consortium name="The Broad Institute Genomics Platform"/>
            <consortium name="The Broad Institute Genome Sequencing Center for Infectious Disease"/>
            <person name="Wu L."/>
            <person name="Ma J."/>
        </authorList>
    </citation>
    <scope>NUCLEOTIDE SEQUENCE [LARGE SCALE GENOMIC DNA]</scope>
    <source>
        <strain evidence="2 3">PSR21</strain>
    </source>
</reference>
<dbReference type="AlphaFoldDB" id="A0ABD6AG21"/>
<keyword evidence="3" id="KW-1185">Reference proteome</keyword>
<gene>
    <name evidence="2" type="ORF">ACFQPE_20535</name>
</gene>
<evidence type="ECO:0000256" key="1">
    <source>
        <dbReference type="SAM" id="MobiDB-lite"/>
    </source>
</evidence>
<evidence type="ECO:0000313" key="3">
    <source>
        <dbReference type="Proteomes" id="UP001596547"/>
    </source>
</evidence>
<sequence>MGRGDDDLNDLDELVQTVVRTVASDATEPRPGTMEPRDVRSVLCDDGDQDVGAVNRAIERALDRGLLVTTNDGSLTPADAAERP</sequence>
<evidence type="ECO:0000313" key="2">
    <source>
        <dbReference type="EMBL" id="MFC7319160.1"/>
    </source>
</evidence>
<dbReference type="Proteomes" id="UP001596547">
    <property type="component" value="Unassembled WGS sequence"/>
</dbReference>
<dbReference type="GeneID" id="79317981"/>
<accession>A0ABD6AG21</accession>